<keyword evidence="4" id="KW-1185">Reference proteome</keyword>
<organism evidence="3 4">
    <name type="scientific">Genlisea aurea</name>
    <dbReference type="NCBI Taxonomy" id="192259"/>
    <lineage>
        <taxon>Eukaryota</taxon>
        <taxon>Viridiplantae</taxon>
        <taxon>Streptophyta</taxon>
        <taxon>Embryophyta</taxon>
        <taxon>Tracheophyta</taxon>
        <taxon>Spermatophyta</taxon>
        <taxon>Magnoliopsida</taxon>
        <taxon>eudicotyledons</taxon>
        <taxon>Gunneridae</taxon>
        <taxon>Pentapetalae</taxon>
        <taxon>asterids</taxon>
        <taxon>lamiids</taxon>
        <taxon>Lamiales</taxon>
        <taxon>Lentibulariaceae</taxon>
        <taxon>Genlisea</taxon>
    </lineage>
</organism>
<feature type="coiled-coil region" evidence="1">
    <location>
        <begin position="285"/>
        <end position="319"/>
    </location>
</feature>
<dbReference type="EMBL" id="AUSU01005092">
    <property type="protein sequence ID" value="EPS64016.1"/>
    <property type="molecule type" value="Genomic_DNA"/>
</dbReference>
<name>S8CHH4_9LAMI</name>
<dbReference type="AlphaFoldDB" id="S8CHH4"/>
<evidence type="ECO:0000313" key="4">
    <source>
        <dbReference type="Proteomes" id="UP000015453"/>
    </source>
</evidence>
<feature type="region of interest" description="Disordered" evidence="2">
    <location>
        <begin position="24"/>
        <end position="120"/>
    </location>
</feature>
<reference evidence="3 4" key="1">
    <citation type="journal article" date="2013" name="BMC Genomics">
        <title>The miniature genome of a carnivorous plant Genlisea aurea contains a low number of genes and short non-coding sequences.</title>
        <authorList>
            <person name="Leushkin E.V."/>
            <person name="Sutormin R.A."/>
            <person name="Nabieva E.R."/>
            <person name="Penin A.A."/>
            <person name="Kondrashov A.S."/>
            <person name="Logacheva M.D."/>
        </authorList>
    </citation>
    <scope>NUCLEOTIDE SEQUENCE [LARGE SCALE GENOMIC DNA]</scope>
</reference>
<dbReference type="Proteomes" id="UP000015453">
    <property type="component" value="Unassembled WGS sequence"/>
</dbReference>
<accession>S8CHH4</accession>
<protein>
    <submittedName>
        <fullName evidence="3">Uncharacterized protein</fullName>
    </submittedName>
</protein>
<comment type="caution">
    <text evidence="3">The sequence shown here is derived from an EMBL/GenBank/DDBJ whole genome shotgun (WGS) entry which is preliminary data.</text>
</comment>
<feature type="coiled-coil region" evidence="1">
    <location>
        <begin position="345"/>
        <end position="407"/>
    </location>
</feature>
<keyword evidence="1" id="KW-0175">Coiled coil</keyword>
<gene>
    <name evidence="3" type="ORF">M569_10765</name>
</gene>
<evidence type="ECO:0000313" key="3">
    <source>
        <dbReference type="EMBL" id="EPS64016.1"/>
    </source>
</evidence>
<sequence length="423" mass="46043">MDDEGFCESKSYAIKRRQQIRVTDALENSNDNMQPTGSLNESRVESSKPVLFDKSKDQIRGKNVAVQAPEPMGIEKGSDSSSAQKRRRLEAVREELRKRVKIETSQPPLDSETNTDPPLVKNSLDELRAYFHAHKLRSRDEAERLLLIRNLRMLDFLELNMMNQHYADQLLTSIRSISSSVDRICSIAEKFKKDARTIDKELKESEELGESLAEKEKLLKELTEPIPDRVAYELQAIRYAGLANNLKAELAAQLEKAKAVDSAAKAAKAELAAQLDKVEAADSVAEAAQAEVAAQSEKVKAAQAEVAAQSEKAKAAESVTKGAQAEVAARSEKAKAAESVAKAKLAAQSEKMKAAESVAMAAQAELAAQSEKLKAAESVATAARAELAAHSQKAKAVESVVKAAEAELAAEYQKVRRPPPLNG</sequence>
<evidence type="ECO:0000256" key="2">
    <source>
        <dbReference type="SAM" id="MobiDB-lite"/>
    </source>
</evidence>
<feature type="compositionally biased region" description="Polar residues" evidence="2">
    <location>
        <begin position="26"/>
        <end position="41"/>
    </location>
</feature>
<proteinExistence type="predicted"/>
<evidence type="ECO:0000256" key="1">
    <source>
        <dbReference type="SAM" id="Coils"/>
    </source>
</evidence>
<feature type="compositionally biased region" description="Polar residues" evidence="2">
    <location>
        <begin position="103"/>
        <end position="116"/>
    </location>
</feature>
<feature type="compositionally biased region" description="Basic and acidic residues" evidence="2">
    <location>
        <begin position="42"/>
        <end position="60"/>
    </location>
</feature>